<proteinExistence type="inferred from homology"/>
<comment type="similarity">
    <text evidence="7">Belongs to the MsrQ family.</text>
</comment>
<gene>
    <name evidence="7" type="primary">msrQ</name>
    <name evidence="9" type="ORF">QLQ16_08125</name>
</gene>
<dbReference type="InterPro" id="IPR022837">
    <property type="entry name" value="MsrQ-like"/>
</dbReference>
<keyword evidence="2 7" id="KW-0813">Transport</keyword>
<protein>
    <recommendedName>
        <fullName evidence="7">Protein-methionine-sulfoxide reductase heme-binding subunit MsrQ</fullName>
    </recommendedName>
    <alternativeName>
        <fullName evidence="7">Flavocytochrome MsrQ</fullName>
    </alternativeName>
</protein>
<keyword evidence="7" id="KW-0349">Heme</keyword>
<sequence length="204" mass="23493">MTRGRKVLLTRGAWWTVLCIGLWPLAHLLWLMANDGLGANPAEFLIRATGDWTLRGLCLGLAITPLRVQWGWPELARFRRMVGLLTYLYACLHLSCYLVFDMGLDWPEIVKDVFKRPFIWVGVGAWLLLSAMAATSFNRAVRWLGGVRWRALHRVVYAVAAMAVLHFWWMRAAKSNFNEVIVYALILGSLLAWRGHRRWRTSAR</sequence>
<evidence type="ECO:0000256" key="5">
    <source>
        <dbReference type="ARBA" id="ARBA00023004"/>
    </source>
</evidence>
<evidence type="ECO:0000256" key="4">
    <source>
        <dbReference type="ARBA" id="ARBA00022989"/>
    </source>
</evidence>
<dbReference type="EMBL" id="JASGBH010000005">
    <property type="protein sequence ID" value="MDI9233800.1"/>
    <property type="molecule type" value="Genomic_DNA"/>
</dbReference>
<name>A0ABT6X6P3_9BURK</name>
<keyword evidence="6 7" id="KW-0472">Membrane</keyword>
<feature type="transmembrane region" description="Helical" evidence="7">
    <location>
        <begin position="175"/>
        <end position="193"/>
    </location>
</feature>
<evidence type="ECO:0000256" key="1">
    <source>
        <dbReference type="ARBA" id="ARBA00004141"/>
    </source>
</evidence>
<evidence type="ECO:0000256" key="6">
    <source>
        <dbReference type="ARBA" id="ARBA00023136"/>
    </source>
</evidence>
<evidence type="ECO:0000256" key="7">
    <source>
        <dbReference type="HAMAP-Rule" id="MF_01207"/>
    </source>
</evidence>
<evidence type="ECO:0000256" key="3">
    <source>
        <dbReference type="ARBA" id="ARBA00022692"/>
    </source>
</evidence>
<reference evidence="9" key="1">
    <citation type="submission" date="2023-05" db="EMBL/GenBank/DDBJ databases">
        <title>Limnohabitans sp. strain HM2-2 Genome sequencing and assembly.</title>
        <authorList>
            <person name="Jung Y."/>
        </authorList>
    </citation>
    <scope>NUCLEOTIDE SEQUENCE</scope>
    <source>
        <strain evidence="9">HM2-2</strain>
    </source>
</reference>
<comment type="function">
    <text evidence="7">Part of the MsrPQ system that repairs oxidized periplasmic proteins containing methionine sulfoxide residues (Met-O), using respiratory chain electrons. Thus protects these proteins from oxidative-stress damage caused by reactive species of oxygen and chlorine generated by the host defense mechanisms. MsrPQ is essential for the maintenance of envelope integrity under bleach stress, rescuing a wide series of structurally unrelated periplasmic proteins from methionine oxidation. MsrQ provides electrons for reduction to the reductase catalytic subunit MsrP, using the quinone pool of the respiratory chain.</text>
</comment>
<keyword evidence="7" id="KW-0249">Electron transport</keyword>
<keyword evidence="7" id="KW-0479">Metal-binding</keyword>
<feature type="transmembrane region" description="Helical" evidence="7">
    <location>
        <begin position="82"/>
        <end position="100"/>
    </location>
</feature>
<keyword evidence="3 7" id="KW-0812">Transmembrane</keyword>
<keyword evidence="10" id="KW-1185">Reference proteome</keyword>
<dbReference type="HAMAP" id="MF_01207">
    <property type="entry name" value="MsrQ"/>
    <property type="match status" value="1"/>
</dbReference>
<keyword evidence="7" id="KW-1003">Cell membrane</keyword>
<accession>A0ABT6X6P3</accession>
<feature type="transmembrane region" description="Helical" evidence="7">
    <location>
        <begin position="120"/>
        <end position="139"/>
    </location>
</feature>
<evidence type="ECO:0000256" key="2">
    <source>
        <dbReference type="ARBA" id="ARBA00022448"/>
    </source>
</evidence>
<evidence type="ECO:0000259" key="8">
    <source>
        <dbReference type="Pfam" id="PF01794"/>
    </source>
</evidence>
<keyword evidence="7" id="KW-0285">Flavoprotein</keyword>
<dbReference type="InterPro" id="IPR013130">
    <property type="entry name" value="Fe3_Rdtase_TM_dom"/>
</dbReference>
<dbReference type="PANTHER" id="PTHR36964">
    <property type="entry name" value="PROTEIN-METHIONINE-SULFOXIDE REDUCTASE HEME-BINDING SUBUNIT MSRQ"/>
    <property type="match status" value="1"/>
</dbReference>
<feature type="transmembrane region" description="Helical" evidence="7">
    <location>
        <begin position="52"/>
        <end position="70"/>
    </location>
</feature>
<keyword evidence="4 7" id="KW-1133">Transmembrane helix</keyword>
<comment type="subcellular location">
    <subcellularLocation>
        <location evidence="7">Cell membrane</location>
        <topology evidence="7">Multi-pass membrane protein</topology>
    </subcellularLocation>
    <subcellularLocation>
        <location evidence="1">Membrane</location>
        <topology evidence="1">Multi-pass membrane protein</topology>
    </subcellularLocation>
</comment>
<feature type="transmembrane region" description="Helical" evidence="7">
    <location>
        <begin position="151"/>
        <end position="169"/>
    </location>
</feature>
<feature type="domain" description="Ferric oxidoreductase" evidence="8">
    <location>
        <begin position="62"/>
        <end position="163"/>
    </location>
</feature>
<comment type="cofactor">
    <cofactor evidence="7">
        <name>FMN</name>
        <dbReference type="ChEBI" id="CHEBI:58210"/>
    </cofactor>
    <text evidence="7">Binds 1 FMN per subunit.</text>
</comment>
<dbReference type="PANTHER" id="PTHR36964:SF1">
    <property type="entry name" value="PROTEIN-METHIONINE-SULFOXIDE REDUCTASE HEME-BINDING SUBUNIT MSRQ"/>
    <property type="match status" value="1"/>
</dbReference>
<evidence type="ECO:0000313" key="9">
    <source>
        <dbReference type="EMBL" id="MDI9233800.1"/>
    </source>
</evidence>
<organism evidence="9 10">
    <name type="scientific">Limnohabitans lacus</name>
    <dbReference type="NCBI Taxonomy" id="3045173"/>
    <lineage>
        <taxon>Bacteria</taxon>
        <taxon>Pseudomonadati</taxon>
        <taxon>Pseudomonadota</taxon>
        <taxon>Betaproteobacteria</taxon>
        <taxon>Burkholderiales</taxon>
        <taxon>Comamonadaceae</taxon>
        <taxon>Limnohabitans</taxon>
    </lineage>
</organism>
<comment type="subunit">
    <text evidence="7">Heterodimer of a catalytic subunit (MsrP) and a heme-binding subunit (MsrQ).</text>
</comment>
<dbReference type="Proteomes" id="UP001431902">
    <property type="component" value="Unassembled WGS sequence"/>
</dbReference>
<keyword evidence="7" id="KW-0288">FMN</keyword>
<evidence type="ECO:0000313" key="10">
    <source>
        <dbReference type="Proteomes" id="UP001431902"/>
    </source>
</evidence>
<feature type="transmembrane region" description="Helical" evidence="7">
    <location>
        <begin position="12"/>
        <end position="32"/>
    </location>
</feature>
<comment type="cofactor">
    <cofactor evidence="7">
        <name>heme b</name>
        <dbReference type="ChEBI" id="CHEBI:60344"/>
    </cofactor>
    <text evidence="7">Binds 1 heme b (iron(II)-protoporphyrin IX) group per subunit.</text>
</comment>
<dbReference type="Pfam" id="PF01794">
    <property type="entry name" value="Ferric_reduct"/>
    <property type="match status" value="1"/>
</dbReference>
<keyword evidence="5 7" id="KW-0408">Iron</keyword>
<comment type="caution">
    <text evidence="9">The sequence shown here is derived from an EMBL/GenBank/DDBJ whole genome shotgun (WGS) entry which is preliminary data.</text>
</comment>